<dbReference type="EMBL" id="FNCV01000004">
    <property type="protein sequence ID" value="SDH08029.1"/>
    <property type="molecule type" value="Genomic_DNA"/>
</dbReference>
<dbReference type="GO" id="GO:0000166">
    <property type="term" value="F:nucleotide binding"/>
    <property type="evidence" value="ECO:0007669"/>
    <property type="project" value="InterPro"/>
</dbReference>
<dbReference type="InterPro" id="IPR051450">
    <property type="entry name" value="Gfo/Idh/MocA_Oxidoreductases"/>
</dbReference>
<proteinExistence type="predicted"/>
<evidence type="ECO:0000313" key="4">
    <source>
        <dbReference type="Proteomes" id="UP000217076"/>
    </source>
</evidence>
<dbReference type="InterPro" id="IPR000683">
    <property type="entry name" value="Gfo/Idh/MocA-like_OxRdtase_N"/>
</dbReference>
<name>A0A1G7ZHC3_9PROT</name>
<keyword evidence="3" id="KW-0808">Transferase</keyword>
<dbReference type="Pfam" id="PF01408">
    <property type="entry name" value="GFO_IDH_MocA"/>
    <property type="match status" value="1"/>
</dbReference>
<dbReference type="InterPro" id="IPR036291">
    <property type="entry name" value="NAD(P)-bd_dom_sf"/>
</dbReference>
<dbReference type="RefSeq" id="WP_092617775.1">
    <property type="nucleotide sequence ID" value="NZ_FNCV01000004.1"/>
</dbReference>
<dbReference type="InterPro" id="IPR055170">
    <property type="entry name" value="GFO_IDH_MocA-like_dom"/>
</dbReference>
<keyword evidence="4" id="KW-1185">Reference proteome</keyword>
<dbReference type="PANTHER" id="PTHR43377">
    <property type="entry name" value="BILIVERDIN REDUCTASE A"/>
    <property type="match status" value="1"/>
</dbReference>
<dbReference type="GO" id="GO:0016740">
    <property type="term" value="F:transferase activity"/>
    <property type="evidence" value="ECO:0007669"/>
    <property type="project" value="UniProtKB-KW"/>
</dbReference>
<evidence type="ECO:0000313" key="3">
    <source>
        <dbReference type="EMBL" id="SDH08029.1"/>
    </source>
</evidence>
<feature type="domain" description="GFO/IDH/MocA-like oxidoreductase" evidence="2">
    <location>
        <begin position="130"/>
        <end position="239"/>
    </location>
</feature>
<evidence type="ECO:0000259" key="2">
    <source>
        <dbReference type="Pfam" id="PF22725"/>
    </source>
</evidence>
<dbReference type="STRING" id="83401.SAMN05421742_104108"/>
<dbReference type="Gene3D" id="3.40.50.720">
    <property type="entry name" value="NAD(P)-binding Rossmann-like Domain"/>
    <property type="match status" value="1"/>
</dbReference>
<accession>A0A1G7ZHC3</accession>
<sequence>MTQLPRTAVIGTGHWGKNLARNFHALGALAALCEADQSARAAQSALYPEAAAHAEVADIWADPAIEAVAIATPAATHGALVAQALAAGKHVFVEKPLCLDVAEGARLKDQAEATGLTLMVGHLLLYHPAFQALSAAVAEGRLGELRYVVSNRLSLGKIRREENALWSFAPHDISMILKLAGRLPSRVVSNGGTYLAPPVADTTLSHLSFGEGLQAHLFVSWLHPYKDQELVVVGSQAMAVFDDVAKGPDKLRLYRHRVGWDGALPAIDKANAEPLPYAEAEPLRNECAHFLECVAHRRRPLSDAAEGLGVLKVLDACQRSLASGQPVELNGATP</sequence>
<dbReference type="SUPFAM" id="SSF55347">
    <property type="entry name" value="Glyceraldehyde-3-phosphate dehydrogenase-like, C-terminal domain"/>
    <property type="match status" value="1"/>
</dbReference>
<dbReference type="Gene3D" id="3.30.360.10">
    <property type="entry name" value="Dihydrodipicolinate Reductase, domain 2"/>
    <property type="match status" value="1"/>
</dbReference>
<gene>
    <name evidence="3" type="ORF">SAMN05421742_104108</name>
</gene>
<evidence type="ECO:0000259" key="1">
    <source>
        <dbReference type="Pfam" id="PF01408"/>
    </source>
</evidence>
<dbReference type="AlphaFoldDB" id="A0A1G7ZHC3"/>
<dbReference type="OrthoDB" id="9800846at2"/>
<dbReference type="SUPFAM" id="SSF51735">
    <property type="entry name" value="NAD(P)-binding Rossmann-fold domains"/>
    <property type="match status" value="1"/>
</dbReference>
<dbReference type="Proteomes" id="UP000217076">
    <property type="component" value="Unassembled WGS sequence"/>
</dbReference>
<dbReference type="PANTHER" id="PTHR43377:SF6">
    <property type="entry name" value="GFO_IDH_MOCA-LIKE OXIDOREDUCTASE N-TERMINAL DOMAIN-CONTAINING PROTEIN"/>
    <property type="match status" value="1"/>
</dbReference>
<feature type="domain" description="Gfo/Idh/MocA-like oxidoreductase N-terminal" evidence="1">
    <location>
        <begin position="6"/>
        <end position="122"/>
    </location>
</feature>
<organism evidence="3 4">
    <name type="scientific">Roseospirillum parvum</name>
    <dbReference type="NCBI Taxonomy" id="83401"/>
    <lineage>
        <taxon>Bacteria</taxon>
        <taxon>Pseudomonadati</taxon>
        <taxon>Pseudomonadota</taxon>
        <taxon>Alphaproteobacteria</taxon>
        <taxon>Rhodospirillales</taxon>
        <taxon>Rhodospirillaceae</taxon>
        <taxon>Roseospirillum</taxon>
    </lineage>
</organism>
<dbReference type="Pfam" id="PF22725">
    <property type="entry name" value="GFO_IDH_MocA_C3"/>
    <property type="match status" value="1"/>
</dbReference>
<protein>
    <submittedName>
        <fullName evidence="3">UDP-2-acetamido-3-amino-2,3-dideoxy-glucuronate N-acetyltransferase</fullName>
    </submittedName>
</protein>
<reference evidence="4" key="1">
    <citation type="submission" date="2016-10" db="EMBL/GenBank/DDBJ databases">
        <authorList>
            <person name="Varghese N."/>
            <person name="Submissions S."/>
        </authorList>
    </citation>
    <scope>NUCLEOTIDE SEQUENCE [LARGE SCALE GENOMIC DNA]</scope>
    <source>
        <strain evidence="4">930I</strain>
    </source>
</reference>